<reference evidence="2 3" key="1">
    <citation type="journal article" date="2024" name="Nat. Commun.">
        <title>Phylogenomics reveals the evolutionary origins of lichenization in chlorophyte algae.</title>
        <authorList>
            <person name="Puginier C."/>
            <person name="Libourel C."/>
            <person name="Otte J."/>
            <person name="Skaloud P."/>
            <person name="Haon M."/>
            <person name="Grisel S."/>
            <person name="Petersen M."/>
            <person name="Berrin J.G."/>
            <person name="Delaux P.M."/>
            <person name="Dal Grande F."/>
            <person name="Keller J."/>
        </authorList>
    </citation>
    <scope>NUCLEOTIDE SEQUENCE [LARGE SCALE GENOMIC DNA]</scope>
    <source>
        <strain evidence="2 3">SAG 2145</strain>
    </source>
</reference>
<proteinExistence type="predicted"/>
<feature type="compositionally biased region" description="Polar residues" evidence="1">
    <location>
        <begin position="504"/>
        <end position="516"/>
    </location>
</feature>
<protein>
    <submittedName>
        <fullName evidence="2">Uncharacterized protein</fullName>
    </submittedName>
</protein>
<feature type="compositionally biased region" description="Polar residues" evidence="1">
    <location>
        <begin position="122"/>
        <end position="139"/>
    </location>
</feature>
<dbReference type="AlphaFoldDB" id="A0AAW1S0F6"/>
<feature type="compositionally biased region" description="Basic and acidic residues" evidence="1">
    <location>
        <begin position="490"/>
        <end position="502"/>
    </location>
</feature>
<feature type="compositionally biased region" description="Polar residues" evidence="1">
    <location>
        <begin position="57"/>
        <end position="69"/>
    </location>
</feature>
<sequence length="685" mass="74482">MHETSFVRPSSSQTRPEQRQSVMPQSSANLQPEQPTILQQSVSQLQPSSIAAEEPTFWNQSPGQAQAAQVSVAEPSYSHQSLGQTHIRHPHEEPAPAASSGICDRQPSAVIDEARNEAATASPVQMTGEPQANLHGATSTGTYFGQLSVANGDDIAAAAPPVQMMGQPSPAISDVGSAATATSPLESPMESPFASTGQQEFGGGRRAAVFPSQEPMTREESQALGFKEPPTADHVGHQEQWRQAEGNELTEAQQRAFTPRLAKLGSEAQAEVDAMNAQEAEARENPPIALGPNPIPLSDLPPGVRLPGDENPIQFYFKRKGYNDFLIYDGACGGAFKRAKGDIVYYGDVAAKVMGWDITLRKGSNKHGKPLLHIGKSAKLWDKNTKVIITDATQDQEYTPSDFQTSLDGMSVLGSTDNQGLNLAEQYSSEGYAEEPARPGIATEPGQLQPGPRNGCGGLEGQPPDLTSPSMRGPPIHSSVSSMPLYARRSVRDPRPVPEDAFQKPSNTGSTGSSRPSRAGWLPGMSPGSLHTHVEPAWTENATRKEKAGVIWNKSVDYVKSHFVSVSSKRGPKPLAILRHVHELRGNENEFDYNGRRYCWNWHRFLGGQHTLTDMDSKEVVAVGKLHFTFAWQWVTAWGFRLNGTLTITGKGKEFVDIIVAGFIANLEWRKHNNKIWQIIIWTAA</sequence>
<feature type="region of interest" description="Disordered" evidence="1">
    <location>
        <begin position="168"/>
        <end position="203"/>
    </location>
</feature>
<feature type="region of interest" description="Disordered" evidence="1">
    <location>
        <begin position="116"/>
        <end position="139"/>
    </location>
</feature>
<organism evidence="2 3">
    <name type="scientific">Apatococcus lobatus</name>
    <dbReference type="NCBI Taxonomy" id="904363"/>
    <lineage>
        <taxon>Eukaryota</taxon>
        <taxon>Viridiplantae</taxon>
        <taxon>Chlorophyta</taxon>
        <taxon>core chlorophytes</taxon>
        <taxon>Trebouxiophyceae</taxon>
        <taxon>Chlorellales</taxon>
        <taxon>Chlorellaceae</taxon>
        <taxon>Apatococcus</taxon>
    </lineage>
</organism>
<evidence type="ECO:0000313" key="2">
    <source>
        <dbReference type="EMBL" id="KAK9839121.1"/>
    </source>
</evidence>
<keyword evidence="3" id="KW-1185">Reference proteome</keyword>
<accession>A0AAW1S0F6</accession>
<name>A0AAW1S0F6_9CHLO</name>
<feature type="region of interest" description="Disordered" evidence="1">
    <location>
        <begin position="1"/>
        <end position="103"/>
    </location>
</feature>
<gene>
    <name evidence="2" type="ORF">WJX74_009892</name>
</gene>
<evidence type="ECO:0000256" key="1">
    <source>
        <dbReference type="SAM" id="MobiDB-lite"/>
    </source>
</evidence>
<dbReference type="Proteomes" id="UP001438707">
    <property type="component" value="Unassembled WGS sequence"/>
</dbReference>
<comment type="caution">
    <text evidence="2">The sequence shown here is derived from an EMBL/GenBank/DDBJ whole genome shotgun (WGS) entry which is preliminary data.</text>
</comment>
<feature type="region of interest" description="Disordered" evidence="1">
    <location>
        <begin position="429"/>
        <end position="539"/>
    </location>
</feature>
<feature type="compositionally biased region" description="Polar residues" evidence="1">
    <location>
        <begin position="7"/>
        <end position="37"/>
    </location>
</feature>
<evidence type="ECO:0000313" key="3">
    <source>
        <dbReference type="Proteomes" id="UP001438707"/>
    </source>
</evidence>
<feature type="compositionally biased region" description="Low complexity" evidence="1">
    <location>
        <begin position="38"/>
        <end position="49"/>
    </location>
</feature>
<dbReference type="EMBL" id="JALJOS010000005">
    <property type="protein sequence ID" value="KAK9839121.1"/>
    <property type="molecule type" value="Genomic_DNA"/>
</dbReference>